<dbReference type="GO" id="GO:0015074">
    <property type="term" value="P:DNA integration"/>
    <property type="evidence" value="ECO:0007669"/>
    <property type="project" value="InterPro"/>
</dbReference>
<organism evidence="2 3">
    <name type="scientific">Vibrio nigripulchritudo SOn1</name>
    <dbReference type="NCBI Taxonomy" id="1238450"/>
    <lineage>
        <taxon>Bacteria</taxon>
        <taxon>Pseudomonadati</taxon>
        <taxon>Pseudomonadota</taxon>
        <taxon>Gammaproteobacteria</taxon>
        <taxon>Vibrionales</taxon>
        <taxon>Vibrionaceae</taxon>
        <taxon>Vibrio</taxon>
    </lineage>
</organism>
<evidence type="ECO:0000313" key="2">
    <source>
        <dbReference type="EMBL" id="CCO50393.1"/>
    </source>
</evidence>
<keyword evidence="1" id="KW-0233">DNA recombination</keyword>
<comment type="caution">
    <text evidence="2">The sequence shown here is derived from an EMBL/GenBank/DDBJ whole genome shotgun (WGS) entry which is preliminary data.</text>
</comment>
<evidence type="ECO:0008006" key="4">
    <source>
        <dbReference type="Google" id="ProtNLM"/>
    </source>
</evidence>
<dbReference type="InterPro" id="IPR011010">
    <property type="entry name" value="DNA_brk_join_enz"/>
</dbReference>
<dbReference type="SUPFAM" id="SSF56349">
    <property type="entry name" value="DNA breaking-rejoining enzymes"/>
    <property type="match status" value="1"/>
</dbReference>
<dbReference type="Proteomes" id="UP000018211">
    <property type="component" value="Unassembled WGS sequence"/>
</dbReference>
<dbReference type="EMBL" id="CAOF01000202">
    <property type="protein sequence ID" value="CCO50393.1"/>
    <property type="molecule type" value="Genomic_DNA"/>
</dbReference>
<sequence length="127" mass="14450">MEKVTRSDPLALLDKSTEALVEEMAEAMDAKLVARTLKKIGDRLLKRHPVTEMSDYKGMYDYSGHSARVGRAIHLLLSGVRKEDIVKAGRWKTDAMFERYTKKYDANSGHLAEIRNGEDIAWQMNHA</sequence>
<name>A0AAV2W253_9VIBR</name>
<dbReference type="Gene3D" id="1.10.443.10">
    <property type="entry name" value="Intergrase catalytic core"/>
    <property type="match status" value="1"/>
</dbReference>
<dbReference type="RefSeq" id="WP_022614260.1">
    <property type="nucleotide sequence ID" value="NZ_LK391966.1"/>
</dbReference>
<dbReference type="GO" id="GO:0003677">
    <property type="term" value="F:DNA binding"/>
    <property type="evidence" value="ECO:0007669"/>
    <property type="project" value="InterPro"/>
</dbReference>
<evidence type="ECO:0000256" key="1">
    <source>
        <dbReference type="ARBA" id="ARBA00023172"/>
    </source>
</evidence>
<reference evidence="2 3" key="1">
    <citation type="journal article" date="2013" name="ISME J.">
        <title>Comparative genomics of pathogenic lineages of Vibrio nigripulchritudo identifies virulence-associated traits.</title>
        <authorList>
            <person name="Goudenege D."/>
            <person name="Labreuche Y."/>
            <person name="Krin E."/>
            <person name="Ansquer D."/>
            <person name="Mangenot S."/>
            <person name="Calteau A."/>
            <person name="Medigue C."/>
            <person name="Mazel D."/>
            <person name="Polz M.F."/>
            <person name="Le Roux F."/>
        </authorList>
    </citation>
    <scope>NUCLEOTIDE SEQUENCE [LARGE SCALE GENOMIC DNA]</scope>
    <source>
        <strain evidence="2 3">SOn1</strain>
    </source>
</reference>
<dbReference type="InterPro" id="IPR013762">
    <property type="entry name" value="Integrase-like_cat_sf"/>
</dbReference>
<gene>
    <name evidence="2" type="ORF">VIBNISOn1_p0231</name>
</gene>
<dbReference type="AlphaFoldDB" id="A0AAV2W253"/>
<accession>A0AAV2W253</accession>
<evidence type="ECO:0000313" key="3">
    <source>
        <dbReference type="Proteomes" id="UP000018211"/>
    </source>
</evidence>
<dbReference type="GO" id="GO:0006310">
    <property type="term" value="P:DNA recombination"/>
    <property type="evidence" value="ECO:0007669"/>
    <property type="project" value="UniProtKB-KW"/>
</dbReference>
<proteinExistence type="predicted"/>
<protein>
    <recommendedName>
        <fullName evidence="4">Integrase</fullName>
    </recommendedName>
</protein>